<evidence type="ECO:0008006" key="4">
    <source>
        <dbReference type="Google" id="ProtNLM"/>
    </source>
</evidence>
<evidence type="ECO:0000313" key="2">
    <source>
        <dbReference type="EMBL" id="MCC8621247.1"/>
    </source>
</evidence>
<comment type="caution">
    <text evidence="2">The sequence shown here is derived from an EMBL/GenBank/DDBJ whole genome shotgun (WGS) entry which is preliminary data.</text>
</comment>
<name>A0ABS8L7T7_9XANT</name>
<keyword evidence="1" id="KW-0812">Transmembrane</keyword>
<keyword evidence="1" id="KW-1133">Transmembrane helix</keyword>
<gene>
    <name evidence="2" type="ORF">LN473_04420</name>
</gene>
<sequence length="249" mass="27355">MTSLPSHSRFGGRLAYRLMLGTAVIASLCFGLTAAISYWQSSRALIASAQTTMQSVARFQAEQVSNELGQAFVAGQSVASALLAQRAHGGISRDAAAAIVHHQLQNHPEWVGMGTLWEPQAFDGKDSAYVGAEGHDSTGRFMTYWAYNGQSLIREPLVGYEKPGDGDWNLKPRAFGPPDRGRTLRLRHWRQASPDDHLVHSGYRTWQVSRRGVSRFCPGRTAETLERVTPHGWRLCGVDLARRGDPGLA</sequence>
<evidence type="ECO:0000256" key="1">
    <source>
        <dbReference type="SAM" id="Phobius"/>
    </source>
</evidence>
<dbReference type="Gene3D" id="3.30.450.20">
    <property type="entry name" value="PAS domain"/>
    <property type="match status" value="1"/>
</dbReference>
<dbReference type="Proteomes" id="UP001430544">
    <property type="component" value="Unassembled WGS sequence"/>
</dbReference>
<protein>
    <recommendedName>
        <fullName evidence="4">Chemotaxis protein</fullName>
    </recommendedName>
</protein>
<reference evidence="2" key="1">
    <citation type="submission" date="2021-11" db="EMBL/GenBank/DDBJ databases">
        <title>Genome resources and taxonomic validation of 89 Xanthomonas strains.</title>
        <authorList>
            <person name="Tambong J.T."/>
        </authorList>
    </citation>
    <scope>NUCLEOTIDE SEQUENCE</scope>
    <source>
        <strain evidence="2">Bv 5-4A</strain>
    </source>
</reference>
<accession>A0ABS8L7T7</accession>
<proteinExistence type="predicted"/>
<evidence type="ECO:0000313" key="3">
    <source>
        <dbReference type="Proteomes" id="UP001430544"/>
    </source>
</evidence>
<dbReference type="EMBL" id="JAJIUN010000014">
    <property type="protein sequence ID" value="MCC8621247.1"/>
    <property type="molecule type" value="Genomic_DNA"/>
</dbReference>
<feature type="transmembrane region" description="Helical" evidence="1">
    <location>
        <begin position="14"/>
        <end position="39"/>
    </location>
</feature>
<organism evidence="2 3">
    <name type="scientific">Xanthomonas vesicatoria</name>
    <dbReference type="NCBI Taxonomy" id="56460"/>
    <lineage>
        <taxon>Bacteria</taxon>
        <taxon>Pseudomonadati</taxon>
        <taxon>Pseudomonadota</taxon>
        <taxon>Gammaproteobacteria</taxon>
        <taxon>Lysobacterales</taxon>
        <taxon>Lysobacteraceae</taxon>
        <taxon>Xanthomonas</taxon>
    </lineage>
</organism>
<keyword evidence="1" id="KW-0472">Membrane</keyword>
<keyword evidence="3" id="KW-1185">Reference proteome</keyword>